<feature type="domain" description="Homeobox" evidence="8">
    <location>
        <begin position="63"/>
        <end position="123"/>
    </location>
</feature>
<organism evidence="9 10">
    <name type="scientific">Ceratitis capitata</name>
    <name type="common">Mediterranean fruit fly</name>
    <name type="synonym">Tephritis capitata</name>
    <dbReference type="NCBI Taxonomy" id="7213"/>
    <lineage>
        <taxon>Eukaryota</taxon>
        <taxon>Metazoa</taxon>
        <taxon>Ecdysozoa</taxon>
        <taxon>Arthropoda</taxon>
        <taxon>Hexapoda</taxon>
        <taxon>Insecta</taxon>
        <taxon>Pterygota</taxon>
        <taxon>Neoptera</taxon>
        <taxon>Endopterygota</taxon>
        <taxon>Diptera</taxon>
        <taxon>Brachycera</taxon>
        <taxon>Muscomorpha</taxon>
        <taxon>Tephritoidea</taxon>
        <taxon>Tephritidae</taxon>
        <taxon>Ceratitis</taxon>
        <taxon>Ceratitis</taxon>
    </lineage>
</organism>
<dbReference type="SMART" id="SM00389">
    <property type="entry name" value="HOX"/>
    <property type="match status" value="1"/>
</dbReference>
<evidence type="ECO:0000256" key="4">
    <source>
        <dbReference type="ARBA" id="ARBA00023242"/>
    </source>
</evidence>
<dbReference type="Proteomes" id="UP000606786">
    <property type="component" value="Unassembled WGS sequence"/>
</dbReference>
<dbReference type="SUPFAM" id="SSF46689">
    <property type="entry name" value="Homeodomain-like"/>
    <property type="match status" value="1"/>
</dbReference>
<keyword evidence="2 5" id="KW-0238">DNA-binding</keyword>
<protein>
    <submittedName>
        <fullName evidence="9">(Mediterranean fruit fly) hypothetical protein</fullName>
    </submittedName>
</protein>
<dbReference type="PANTHER" id="PTHR24324">
    <property type="entry name" value="HOMEOBOX PROTEIN HHEX"/>
    <property type="match status" value="1"/>
</dbReference>
<name>A0A811U0W6_CERCA</name>
<gene>
    <name evidence="9" type="ORF">CCAP1982_LOCUS68</name>
</gene>
<evidence type="ECO:0000256" key="1">
    <source>
        <dbReference type="ARBA" id="ARBA00004123"/>
    </source>
</evidence>
<evidence type="ECO:0000256" key="2">
    <source>
        <dbReference type="ARBA" id="ARBA00023125"/>
    </source>
</evidence>
<dbReference type="Pfam" id="PF00046">
    <property type="entry name" value="Homeodomain"/>
    <property type="match status" value="1"/>
</dbReference>
<dbReference type="EMBL" id="CAJHJT010000001">
    <property type="protein sequence ID" value="CAD6991123.1"/>
    <property type="molecule type" value="Genomic_DNA"/>
</dbReference>
<feature type="compositionally biased region" description="Acidic residues" evidence="7">
    <location>
        <begin position="179"/>
        <end position="207"/>
    </location>
</feature>
<keyword evidence="10" id="KW-1185">Reference proteome</keyword>
<dbReference type="AlphaFoldDB" id="A0A811U0W6"/>
<dbReference type="InterPro" id="IPR009057">
    <property type="entry name" value="Homeodomain-like_sf"/>
</dbReference>
<dbReference type="GO" id="GO:0000981">
    <property type="term" value="F:DNA-binding transcription factor activity, RNA polymerase II-specific"/>
    <property type="evidence" value="ECO:0007669"/>
    <property type="project" value="InterPro"/>
</dbReference>
<sequence length="207" mass="23425">MYIHIILIFYNKNNFFYFSFILFCCISFTFQVSLFLGFPGSAAAAALYCNNAYPGFYMPNFGVKRKGGQIRFTSQQTKNLENRFANSKYLSPEERRHLALQLKLSDRQVKTWFQNRRAKWRRSNQAKRAPPTHILGRALDGGGGGDKTTNGTVGSCSSTTAVPHSSDYGQIGSTRDVLSEEEEEDVDDDIDDVDDSEDEKELSINEE</sequence>
<feature type="DNA-binding region" description="Homeobox" evidence="5">
    <location>
        <begin position="65"/>
        <end position="124"/>
    </location>
</feature>
<evidence type="ECO:0000313" key="10">
    <source>
        <dbReference type="Proteomes" id="UP000606786"/>
    </source>
</evidence>
<dbReference type="CDD" id="cd00086">
    <property type="entry name" value="homeodomain"/>
    <property type="match status" value="1"/>
</dbReference>
<dbReference type="GO" id="GO:0030154">
    <property type="term" value="P:cell differentiation"/>
    <property type="evidence" value="ECO:0007669"/>
    <property type="project" value="TreeGrafter"/>
</dbReference>
<dbReference type="InterPro" id="IPR051000">
    <property type="entry name" value="Homeobox_DNA-bind_prot"/>
</dbReference>
<dbReference type="Gene3D" id="1.10.10.60">
    <property type="entry name" value="Homeodomain-like"/>
    <property type="match status" value="1"/>
</dbReference>
<evidence type="ECO:0000259" key="8">
    <source>
        <dbReference type="PROSITE" id="PS50071"/>
    </source>
</evidence>
<comment type="subcellular location">
    <subcellularLocation>
        <location evidence="1 5 6">Nucleus</location>
    </subcellularLocation>
</comment>
<dbReference type="GO" id="GO:0000978">
    <property type="term" value="F:RNA polymerase II cis-regulatory region sequence-specific DNA binding"/>
    <property type="evidence" value="ECO:0007669"/>
    <property type="project" value="TreeGrafter"/>
</dbReference>
<dbReference type="OrthoDB" id="6159439at2759"/>
<dbReference type="PRINTS" id="PR00024">
    <property type="entry name" value="HOMEOBOX"/>
</dbReference>
<dbReference type="InterPro" id="IPR020479">
    <property type="entry name" value="HD_metazoa"/>
</dbReference>
<feature type="compositionally biased region" description="Polar residues" evidence="7">
    <location>
        <begin position="155"/>
        <end position="173"/>
    </location>
</feature>
<dbReference type="PROSITE" id="PS50071">
    <property type="entry name" value="HOMEOBOX_2"/>
    <property type="match status" value="1"/>
</dbReference>
<evidence type="ECO:0000256" key="3">
    <source>
        <dbReference type="ARBA" id="ARBA00023155"/>
    </source>
</evidence>
<dbReference type="PANTHER" id="PTHR24324:SF5">
    <property type="entry name" value="HEMATOPOIETICALLY-EXPRESSED HOMEOBOX PROTEIN HHEX"/>
    <property type="match status" value="1"/>
</dbReference>
<evidence type="ECO:0000256" key="7">
    <source>
        <dbReference type="SAM" id="MobiDB-lite"/>
    </source>
</evidence>
<dbReference type="PROSITE" id="PS00027">
    <property type="entry name" value="HOMEOBOX_1"/>
    <property type="match status" value="1"/>
</dbReference>
<keyword evidence="4 5" id="KW-0539">Nucleus</keyword>
<feature type="region of interest" description="Disordered" evidence="7">
    <location>
        <begin position="120"/>
        <end position="207"/>
    </location>
</feature>
<reference evidence="9" key="1">
    <citation type="submission" date="2020-11" db="EMBL/GenBank/DDBJ databases">
        <authorList>
            <person name="Whitehead M."/>
        </authorList>
    </citation>
    <scope>NUCLEOTIDE SEQUENCE</scope>
    <source>
        <strain evidence="9">EGII</strain>
    </source>
</reference>
<proteinExistence type="predicted"/>
<evidence type="ECO:0000313" key="9">
    <source>
        <dbReference type="EMBL" id="CAD6991123.1"/>
    </source>
</evidence>
<evidence type="ECO:0000256" key="5">
    <source>
        <dbReference type="PROSITE-ProRule" id="PRU00108"/>
    </source>
</evidence>
<keyword evidence="3 5" id="KW-0371">Homeobox</keyword>
<accession>A0A811U0W6</accession>
<dbReference type="InterPro" id="IPR017970">
    <property type="entry name" value="Homeobox_CS"/>
</dbReference>
<evidence type="ECO:0000256" key="6">
    <source>
        <dbReference type="RuleBase" id="RU000682"/>
    </source>
</evidence>
<dbReference type="InterPro" id="IPR001356">
    <property type="entry name" value="HD"/>
</dbReference>
<dbReference type="GO" id="GO:0005634">
    <property type="term" value="C:nucleus"/>
    <property type="evidence" value="ECO:0007669"/>
    <property type="project" value="UniProtKB-SubCell"/>
</dbReference>
<comment type="caution">
    <text evidence="9">The sequence shown here is derived from an EMBL/GenBank/DDBJ whole genome shotgun (WGS) entry which is preliminary data.</text>
</comment>